<dbReference type="Gene3D" id="2.120.10.30">
    <property type="entry name" value="TolB, C-terminal domain"/>
    <property type="match status" value="1"/>
</dbReference>
<feature type="signal peptide" evidence="1">
    <location>
        <begin position="1"/>
        <end position="24"/>
    </location>
</feature>
<evidence type="ECO:0000256" key="1">
    <source>
        <dbReference type="SAM" id="SignalP"/>
    </source>
</evidence>
<sequence>MPIIIRMKKLLFFLFLLAAVVAKAQYFQTGQDPSSIKWRQINTENFQLIFPDYYESQAQLLAQKLEKVYDYASYSLKYEPQKISVILHTQTVNSNGLVAYAPKRSEFYTTPHQAIYALDWLEQLAVHEFRHVVQIDKINSELPKIIKLLLGEQGTALVFGTYLPWWFIEGDAVVTETALSSYGRGRLPSFLMEHRALAVEKGVDSYDKAYLGSFKDYVPNHYKLGYYLVGNARERYGADLWEKVMERVGRKPFSLTPFNTALKTETGMNKVELYQSVFDSLAHVWKSEDAAYVEPGSLTISKPSNTHKNYEYNHWLNDHEMVSYKTSFDDIPAFVKINQEGEEEVIHRPGVIFYESVSYEGEWIVWSEQIPDLRWSHSGRSRIQLLNVKTKHKTSVDTEFKAFAPVLSSTHDQILVVEADFSSNYYLTVYDVASGKMVSRYQTPENNYFLSPQWLNKKEAIAVLLTRHGKRLAKFNLESQKFDILFDRDMGDIKQLHISKDKLYFISAYSGKDALYTFDFNTSKIQEVYEPRFGVAYPAVNAAGGIILSDYTANGYRLIQPVELRSAELTHVQKETYPLAGSLAGQEKGVPDLHTSDNASYTSKKYSKAANLFNFHSWAPVFVDPYTYEFESGVSLMSQNKLGTAETVLGYKWDSAESYGRLYAHYIYKGWYPVIDFEISRASRSSQYSQVTEYVQNGQVVSRDTSVRSFDWRDINLSTTIQFPVNLTRGIFHRLLQPEIGYDFTHYKADASVPDGFPGGSFQSLTYRMYYHQIRKRSYQDILPDFGIIVDGSYVHSPFGDHNLGSLLSGEGIMYLPGVKANHGLRLYGGAQKRLNGDHYSYSDDIRFPRGWKRTSTKEMLVGAVDYKLPLLNPDWSIGGLAYVKRISASLFFDYAHMIRNYYSNGQVTGTFSQNISSLGVEILNDVNFLRFYAPVQIGGRVSYLPEVKSANVALLLSVDFSSL</sequence>
<proteinExistence type="predicted"/>
<evidence type="ECO:0000313" key="2">
    <source>
        <dbReference type="EMBL" id="RIJ47672.1"/>
    </source>
</evidence>
<dbReference type="AlphaFoldDB" id="A0A399SYE5"/>
<comment type="caution">
    <text evidence="2">The sequence shown here is derived from an EMBL/GenBank/DDBJ whole genome shotgun (WGS) entry which is preliminary data.</text>
</comment>
<dbReference type="SUPFAM" id="SSF82171">
    <property type="entry name" value="DPP6 N-terminal domain-like"/>
    <property type="match status" value="1"/>
</dbReference>
<evidence type="ECO:0000313" key="3">
    <source>
        <dbReference type="Proteomes" id="UP000265926"/>
    </source>
</evidence>
<organism evidence="2 3">
    <name type="scientific">Maribellus luteus</name>
    <dbReference type="NCBI Taxonomy" id="2305463"/>
    <lineage>
        <taxon>Bacteria</taxon>
        <taxon>Pseudomonadati</taxon>
        <taxon>Bacteroidota</taxon>
        <taxon>Bacteroidia</taxon>
        <taxon>Marinilabiliales</taxon>
        <taxon>Prolixibacteraceae</taxon>
        <taxon>Maribellus</taxon>
    </lineage>
</organism>
<gene>
    <name evidence="2" type="ORF">D1614_13920</name>
</gene>
<protein>
    <recommendedName>
        <fullName evidence="4">Peptidase MA-like domain-containing protein</fullName>
    </recommendedName>
</protein>
<accession>A0A399SYE5</accession>
<name>A0A399SYE5_9BACT</name>
<dbReference type="EMBL" id="QWGR01000007">
    <property type="protein sequence ID" value="RIJ47672.1"/>
    <property type="molecule type" value="Genomic_DNA"/>
</dbReference>
<dbReference type="Proteomes" id="UP000265926">
    <property type="component" value="Unassembled WGS sequence"/>
</dbReference>
<feature type="chain" id="PRO_5017318214" description="Peptidase MA-like domain-containing protein" evidence="1">
    <location>
        <begin position="25"/>
        <end position="964"/>
    </location>
</feature>
<dbReference type="InterPro" id="IPR011042">
    <property type="entry name" value="6-blade_b-propeller_TolB-like"/>
</dbReference>
<keyword evidence="3" id="KW-1185">Reference proteome</keyword>
<evidence type="ECO:0008006" key="4">
    <source>
        <dbReference type="Google" id="ProtNLM"/>
    </source>
</evidence>
<reference evidence="2 3" key="1">
    <citation type="submission" date="2018-08" db="EMBL/GenBank/DDBJ databases">
        <title>Pallidiluteibacterium maritimus gen. nov., sp. nov., isolated from coastal sediment.</title>
        <authorList>
            <person name="Zhou L.Y."/>
        </authorList>
    </citation>
    <scope>NUCLEOTIDE SEQUENCE [LARGE SCALE GENOMIC DNA]</scope>
    <source>
        <strain evidence="2 3">XSD2</strain>
    </source>
</reference>
<keyword evidence="1" id="KW-0732">Signal</keyword>